<dbReference type="Gene3D" id="1.20.5.340">
    <property type="match status" value="1"/>
</dbReference>
<evidence type="ECO:0000256" key="2">
    <source>
        <dbReference type="SAM" id="MobiDB-lite"/>
    </source>
</evidence>
<feature type="coiled-coil region" evidence="1">
    <location>
        <begin position="61"/>
        <end position="102"/>
    </location>
</feature>
<dbReference type="Proteomes" id="UP000694892">
    <property type="component" value="Chromosome 5S"/>
</dbReference>
<organism evidence="3 4">
    <name type="scientific">Xenopus laevis</name>
    <name type="common">African clawed frog</name>
    <dbReference type="NCBI Taxonomy" id="8355"/>
    <lineage>
        <taxon>Eukaryota</taxon>
        <taxon>Metazoa</taxon>
        <taxon>Chordata</taxon>
        <taxon>Craniata</taxon>
        <taxon>Vertebrata</taxon>
        <taxon>Euteleostomi</taxon>
        <taxon>Amphibia</taxon>
        <taxon>Batrachia</taxon>
        <taxon>Anura</taxon>
        <taxon>Pipoidea</taxon>
        <taxon>Pipidae</taxon>
        <taxon>Xenopodinae</taxon>
        <taxon>Xenopus</taxon>
        <taxon>Xenopus</taxon>
    </lineage>
</organism>
<name>A0A974HHE0_XENLA</name>
<dbReference type="AlphaFoldDB" id="A0A974HHE0"/>
<protein>
    <submittedName>
        <fullName evidence="3">Uncharacterized protein</fullName>
    </submittedName>
</protein>
<evidence type="ECO:0000256" key="1">
    <source>
        <dbReference type="SAM" id="Coils"/>
    </source>
</evidence>
<sequence>MTSRRTITKPKDKKQTQEVAHTESDTETGTQNDPATSQIEDMVHILGPLLDQKLASIKESVSEILQQMTNQSQRLTQAEDKISTLEDNLTMAQSTIDLQQKEISIFPDKVEDLENLKTKDLDKLIHEWLSSALGIEDQYLPYLVERFHRIGPPPAKDAQRP</sequence>
<evidence type="ECO:0000313" key="4">
    <source>
        <dbReference type="Proteomes" id="UP000694892"/>
    </source>
</evidence>
<feature type="compositionally biased region" description="Polar residues" evidence="2">
    <location>
        <begin position="27"/>
        <end position="37"/>
    </location>
</feature>
<evidence type="ECO:0000313" key="3">
    <source>
        <dbReference type="EMBL" id="OCT78094.1"/>
    </source>
</evidence>
<reference evidence="4" key="1">
    <citation type="journal article" date="2016" name="Nature">
        <title>Genome evolution in the allotetraploid frog Xenopus laevis.</title>
        <authorList>
            <person name="Session A.M."/>
            <person name="Uno Y."/>
            <person name="Kwon T."/>
            <person name="Chapman J.A."/>
            <person name="Toyoda A."/>
            <person name="Takahashi S."/>
            <person name="Fukui A."/>
            <person name="Hikosaka A."/>
            <person name="Suzuki A."/>
            <person name="Kondo M."/>
            <person name="van Heeringen S.J."/>
            <person name="Quigley I."/>
            <person name="Heinz S."/>
            <person name="Ogino H."/>
            <person name="Ochi H."/>
            <person name="Hellsten U."/>
            <person name="Lyons J.B."/>
            <person name="Simakov O."/>
            <person name="Putnam N."/>
            <person name="Stites J."/>
            <person name="Kuroki Y."/>
            <person name="Tanaka T."/>
            <person name="Michiue T."/>
            <person name="Watanabe M."/>
            <person name="Bogdanovic O."/>
            <person name="Lister R."/>
            <person name="Georgiou G."/>
            <person name="Paranjpe S.S."/>
            <person name="van Kruijsbergen I."/>
            <person name="Shu S."/>
            <person name="Carlson J."/>
            <person name="Kinoshita T."/>
            <person name="Ohta Y."/>
            <person name="Mawaribuchi S."/>
            <person name="Jenkins J."/>
            <person name="Grimwood J."/>
            <person name="Schmutz J."/>
            <person name="Mitros T."/>
            <person name="Mozaffari S.V."/>
            <person name="Suzuki Y."/>
            <person name="Haramoto Y."/>
            <person name="Yamamoto T.S."/>
            <person name="Takagi C."/>
            <person name="Heald R."/>
            <person name="Miller K."/>
            <person name="Haudenschild C."/>
            <person name="Kitzman J."/>
            <person name="Nakayama T."/>
            <person name="Izutsu Y."/>
            <person name="Robert J."/>
            <person name="Fortriede J."/>
            <person name="Burns K."/>
            <person name="Lotay V."/>
            <person name="Karimi K."/>
            <person name="Yasuoka Y."/>
            <person name="Dichmann D.S."/>
            <person name="Flajnik M.F."/>
            <person name="Houston D.W."/>
            <person name="Shendure J."/>
            <person name="DuPasquier L."/>
            <person name="Vize P.D."/>
            <person name="Zorn A.M."/>
            <person name="Ito M."/>
            <person name="Marcotte E.M."/>
            <person name="Wallingford J.B."/>
            <person name="Ito Y."/>
            <person name="Asashima M."/>
            <person name="Ueno N."/>
            <person name="Matsuda Y."/>
            <person name="Veenstra G.J."/>
            <person name="Fujiyama A."/>
            <person name="Harland R.M."/>
            <person name="Taira M."/>
            <person name="Rokhsar D.S."/>
        </authorList>
    </citation>
    <scope>NUCLEOTIDE SEQUENCE [LARGE SCALE GENOMIC DNA]</scope>
    <source>
        <strain evidence="4">J</strain>
    </source>
</reference>
<gene>
    <name evidence="3" type="ORF">XELAEV_18029197mg</name>
</gene>
<feature type="compositionally biased region" description="Basic and acidic residues" evidence="2">
    <location>
        <begin position="9"/>
        <end position="24"/>
    </location>
</feature>
<accession>A0A974HHE0</accession>
<feature type="region of interest" description="Disordered" evidence="2">
    <location>
        <begin position="1"/>
        <end position="37"/>
    </location>
</feature>
<proteinExistence type="predicted"/>
<dbReference type="EMBL" id="CM004475">
    <property type="protein sequence ID" value="OCT78094.1"/>
    <property type="molecule type" value="Genomic_DNA"/>
</dbReference>
<keyword evidence="1" id="KW-0175">Coiled coil</keyword>